<feature type="domain" description="Peptidase C45 hydrolase" evidence="1">
    <location>
        <begin position="128"/>
        <end position="355"/>
    </location>
</feature>
<dbReference type="InterPro" id="IPR005079">
    <property type="entry name" value="Peptidase_C45_hydrolase"/>
</dbReference>
<dbReference type="InterPro" id="IPR047801">
    <property type="entry name" value="Peptidase_C45"/>
</dbReference>
<dbReference type="EMBL" id="CP002987">
    <property type="protein sequence ID" value="AFA47469.1"/>
    <property type="molecule type" value="Genomic_DNA"/>
</dbReference>
<gene>
    <name evidence="2" type="ordered locus">Awo_c06750</name>
</gene>
<dbReference type="PANTHER" id="PTHR34180:SF1">
    <property type="entry name" value="BETA-ALANYL-DOPAMINE_CARCININE HYDROLASE"/>
    <property type="match status" value="1"/>
</dbReference>
<sequence>MNEIPIIELSGTNYQIGYQHGTMLKNQIHDFYKTVFELHLRNITIATDQNTLLDYTGKNIGFLKKYANELCEEIQGIADGCGLRFEEIIFLNSFLELEDIRPQELGGKLLSKRLWGCTSFNVLPQAAKDNKPYVGQTFDMEQYYSKYNVVLKIHPEKGPDQLVYSMAGILGLNGMNSRGIALAINKVVANDARFGVLYPFIVRKALAQERIGDAFGVIVFTERAAGINYQLSCKEGVAWCIEVSATNYDLLPIQGAIAHTNHYLSASMRKFETAGWLSHGGSYVRNQVSSRILAEHLGEIDLELIKTITRDHTNYPRCICAHGFEDEHEMDAFATVAAVIYDPEAGIMHVCQENPCTNDYVQIKL</sequence>
<reference evidence="2 3" key="2">
    <citation type="journal article" date="2012" name="PLoS ONE">
        <title>An ancient pathway combining carbon dioxide fixation with the generation and utilization of a sodium ion gradient for ATP synthesis.</title>
        <authorList>
            <person name="Poehlein A."/>
            <person name="Schmidt S."/>
            <person name="Kaster A.K."/>
            <person name="Goenrich M."/>
            <person name="Vollmers J."/>
            <person name="Thurmer A."/>
            <person name="Bertsch J."/>
            <person name="Schuchmann K."/>
            <person name="Voigt B."/>
            <person name="Hecker M."/>
            <person name="Daniel R."/>
            <person name="Thauer R.K."/>
            <person name="Gottschalk G."/>
            <person name="Muller V."/>
        </authorList>
    </citation>
    <scope>NUCLEOTIDE SEQUENCE [LARGE SCALE GENOMIC DNA]</scope>
    <source>
        <strain evidence="3">ATCC 29683 / DSM 1030 / JCM 2381 / KCTC 1655 / WB1</strain>
    </source>
</reference>
<dbReference type="Gene3D" id="3.60.60.10">
    <property type="entry name" value="Penicillin V Acylase, Chain A"/>
    <property type="match status" value="1"/>
</dbReference>
<accession>H6LJR8</accession>
<dbReference type="KEGG" id="awo:Awo_c06750"/>
<organism evidence="2 3">
    <name type="scientific">Acetobacterium woodii (strain ATCC 29683 / DSM 1030 / JCM 2381 / KCTC 1655 / WB1)</name>
    <dbReference type="NCBI Taxonomy" id="931626"/>
    <lineage>
        <taxon>Bacteria</taxon>
        <taxon>Bacillati</taxon>
        <taxon>Bacillota</taxon>
        <taxon>Clostridia</taxon>
        <taxon>Eubacteriales</taxon>
        <taxon>Eubacteriaceae</taxon>
        <taxon>Acetobacterium</taxon>
    </lineage>
</organism>
<dbReference type="OrthoDB" id="8109453at2"/>
<protein>
    <recommendedName>
        <fullName evidence="1">Peptidase C45 hydrolase domain-containing protein</fullName>
    </recommendedName>
</protein>
<dbReference type="Pfam" id="PF03417">
    <property type="entry name" value="AAT"/>
    <property type="match status" value="1"/>
</dbReference>
<dbReference type="NCBIfam" id="NF040521">
    <property type="entry name" value="C45_proenzyme"/>
    <property type="match status" value="1"/>
</dbReference>
<evidence type="ECO:0000259" key="1">
    <source>
        <dbReference type="Pfam" id="PF03417"/>
    </source>
</evidence>
<dbReference type="InterPro" id="IPR047794">
    <property type="entry name" value="C45_proenzyme-like"/>
</dbReference>
<evidence type="ECO:0000313" key="3">
    <source>
        <dbReference type="Proteomes" id="UP000007177"/>
    </source>
</evidence>
<dbReference type="AlphaFoldDB" id="H6LJR8"/>
<dbReference type="eggNOG" id="COG4927">
    <property type="taxonomic scope" value="Bacteria"/>
</dbReference>
<dbReference type="Proteomes" id="UP000007177">
    <property type="component" value="Chromosome"/>
</dbReference>
<dbReference type="PANTHER" id="PTHR34180">
    <property type="entry name" value="PEPTIDASE C45"/>
    <property type="match status" value="1"/>
</dbReference>
<name>H6LJR8_ACEWD</name>
<keyword evidence="3" id="KW-1185">Reference proteome</keyword>
<reference evidence="3" key="1">
    <citation type="submission" date="2011-07" db="EMBL/GenBank/DDBJ databases">
        <title>Complete genome sequence of Acetobacterium woodii.</title>
        <authorList>
            <person name="Poehlein A."/>
            <person name="Schmidt S."/>
            <person name="Kaster A.-K."/>
            <person name="Goenrich M."/>
            <person name="Vollmers J."/>
            <person name="Thuermer A."/>
            <person name="Gottschalk G."/>
            <person name="Thauer R.K."/>
            <person name="Daniel R."/>
            <person name="Mueller V."/>
        </authorList>
    </citation>
    <scope>NUCLEOTIDE SEQUENCE [LARGE SCALE GENOMIC DNA]</scope>
    <source>
        <strain evidence="3">ATCC 29683 / DSM 1030 / JCM 2381 / KCTC 1655 / WB1</strain>
    </source>
</reference>
<dbReference type="Gene3D" id="1.10.10.2120">
    <property type="match status" value="1"/>
</dbReference>
<dbReference type="RefSeq" id="WP_014355072.1">
    <property type="nucleotide sequence ID" value="NC_016894.1"/>
</dbReference>
<evidence type="ECO:0000313" key="2">
    <source>
        <dbReference type="EMBL" id="AFA47469.1"/>
    </source>
</evidence>
<dbReference type="STRING" id="931626.Awo_c06750"/>
<dbReference type="MEROPS" id="C45.001"/>
<dbReference type="HOGENOM" id="CLU_037787_0_1_9"/>
<proteinExistence type="predicted"/>